<reference evidence="1" key="1">
    <citation type="submission" date="2022-10" db="EMBL/GenBank/DDBJ databases">
        <title>Puccinia triticina Genome sequencing and assembly.</title>
        <authorList>
            <person name="Li C."/>
        </authorList>
    </citation>
    <scope>NUCLEOTIDE SEQUENCE</scope>
    <source>
        <strain evidence="1">Pt15</strain>
    </source>
</reference>
<keyword evidence="2" id="KW-1185">Reference proteome</keyword>
<evidence type="ECO:0000313" key="2">
    <source>
        <dbReference type="Proteomes" id="UP001164743"/>
    </source>
</evidence>
<protein>
    <recommendedName>
        <fullName evidence="3">G-patch domain-containing protein</fullName>
    </recommendedName>
</protein>
<evidence type="ECO:0000313" key="1">
    <source>
        <dbReference type="EMBL" id="WAQ85292.1"/>
    </source>
</evidence>
<organism evidence="1 2">
    <name type="scientific">Puccinia triticina</name>
    <dbReference type="NCBI Taxonomy" id="208348"/>
    <lineage>
        <taxon>Eukaryota</taxon>
        <taxon>Fungi</taxon>
        <taxon>Dikarya</taxon>
        <taxon>Basidiomycota</taxon>
        <taxon>Pucciniomycotina</taxon>
        <taxon>Pucciniomycetes</taxon>
        <taxon>Pucciniales</taxon>
        <taxon>Pucciniaceae</taxon>
        <taxon>Puccinia</taxon>
    </lineage>
</organism>
<name>A0ABY7CMU0_9BASI</name>
<dbReference type="RefSeq" id="XP_053020847.1">
    <property type="nucleotide sequence ID" value="XM_053169673.1"/>
</dbReference>
<evidence type="ECO:0008006" key="3">
    <source>
        <dbReference type="Google" id="ProtNLM"/>
    </source>
</evidence>
<accession>A0ABY7CMU0</accession>
<dbReference type="EMBL" id="CP110425">
    <property type="protein sequence ID" value="WAQ85292.1"/>
    <property type="molecule type" value="Genomic_DNA"/>
</dbReference>
<dbReference type="Proteomes" id="UP001164743">
    <property type="component" value="Chromosome 5A"/>
</dbReference>
<gene>
    <name evidence="1" type="ORF">PtA15_5A867</name>
</gene>
<sequence length="49" mass="5537">MKNIIEFKKNDEHYHLACTAAWEHQHKALGVKKGDGLGQGRTLKLNSGY</sequence>
<proteinExistence type="predicted"/>
<dbReference type="GeneID" id="77810568"/>